<gene>
    <name evidence="1" type="ORF">LVIROSA_LOCUS29560</name>
</gene>
<name>A0AAU9P0P0_9ASTR</name>
<dbReference type="Proteomes" id="UP001157418">
    <property type="component" value="Unassembled WGS sequence"/>
</dbReference>
<dbReference type="EMBL" id="CAKMRJ010005523">
    <property type="protein sequence ID" value="CAH1443659.1"/>
    <property type="molecule type" value="Genomic_DNA"/>
</dbReference>
<organism evidence="1 2">
    <name type="scientific">Lactuca virosa</name>
    <dbReference type="NCBI Taxonomy" id="75947"/>
    <lineage>
        <taxon>Eukaryota</taxon>
        <taxon>Viridiplantae</taxon>
        <taxon>Streptophyta</taxon>
        <taxon>Embryophyta</taxon>
        <taxon>Tracheophyta</taxon>
        <taxon>Spermatophyta</taxon>
        <taxon>Magnoliopsida</taxon>
        <taxon>eudicotyledons</taxon>
        <taxon>Gunneridae</taxon>
        <taxon>Pentapetalae</taxon>
        <taxon>asterids</taxon>
        <taxon>campanulids</taxon>
        <taxon>Asterales</taxon>
        <taxon>Asteraceae</taxon>
        <taxon>Cichorioideae</taxon>
        <taxon>Cichorieae</taxon>
        <taxon>Lactucinae</taxon>
        <taxon>Lactuca</taxon>
    </lineage>
</organism>
<protein>
    <submittedName>
        <fullName evidence="1">Uncharacterized protein</fullName>
    </submittedName>
</protein>
<evidence type="ECO:0000313" key="1">
    <source>
        <dbReference type="EMBL" id="CAH1443659.1"/>
    </source>
</evidence>
<sequence length="244" mass="26983">MMQHDHVLNMKWVMKKVVVAQKDQGLLKKETIVSNPTQKGFTANAHDEYLRMSETVARDALVNFLNGRGYNYSFAPSGSNLGSIILHSFGFSNFFTTPCCLQSSHSCVVPSADLLLEPPSLASMACLVSLFSFTPLTSHKTLIKDLQLQAWKTANCRMLLHSSNSITGINFVAPKSSGKNKNLVSMTWHHNPNQTHLRVCCGDVFVDDDKLVCSPNVIFGFWVGPDIDDGWGFVEAIVICKSNI</sequence>
<dbReference type="AlphaFoldDB" id="A0AAU9P0P0"/>
<keyword evidence="2" id="KW-1185">Reference proteome</keyword>
<evidence type="ECO:0000313" key="2">
    <source>
        <dbReference type="Proteomes" id="UP001157418"/>
    </source>
</evidence>
<accession>A0AAU9P0P0</accession>
<comment type="caution">
    <text evidence="1">The sequence shown here is derived from an EMBL/GenBank/DDBJ whole genome shotgun (WGS) entry which is preliminary data.</text>
</comment>
<reference evidence="1 2" key="1">
    <citation type="submission" date="2022-01" db="EMBL/GenBank/DDBJ databases">
        <authorList>
            <person name="Xiong W."/>
            <person name="Schranz E."/>
        </authorList>
    </citation>
    <scope>NUCLEOTIDE SEQUENCE [LARGE SCALE GENOMIC DNA]</scope>
</reference>
<proteinExistence type="predicted"/>